<dbReference type="PANTHER" id="PTHR43833:SF5">
    <property type="entry name" value="TRK SYSTEM POTASSIUM UPTAKE PROTEIN TRKA"/>
    <property type="match status" value="1"/>
</dbReference>
<accession>A0ABP0ESK3</accession>
<keyword evidence="3" id="KW-0633">Potassium transport</keyword>
<dbReference type="EMBL" id="CAWVOK010000014">
    <property type="protein sequence ID" value="CAK8162668.1"/>
    <property type="molecule type" value="Genomic_DNA"/>
</dbReference>
<reference evidence="9 10" key="1">
    <citation type="submission" date="2024-01" db="EMBL/GenBank/DDBJ databases">
        <authorList>
            <person name="Kunselman E."/>
        </authorList>
    </citation>
    <scope>NUCLEOTIDE SEQUENCE [LARGE SCALE GENOMIC DNA]</scope>
    <source>
        <strain evidence="9">2 abalone samples</strain>
    </source>
</reference>
<evidence type="ECO:0000313" key="9">
    <source>
        <dbReference type="EMBL" id="CAK8162668.1"/>
    </source>
</evidence>
<name>A0ABP0ESK3_9RICK</name>
<evidence type="ECO:0000313" key="10">
    <source>
        <dbReference type="Proteomes" id="UP001314181"/>
    </source>
</evidence>
<dbReference type="InterPro" id="IPR006036">
    <property type="entry name" value="K_uptake_TrkA"/>
</dbReference>
<dbReference type="PROSITE" id="PS51202">
    <property type="entry name" value="RCK_C"/>
    <property type="match status" value="1"/>
</dbReference>
<feature type="domain" description="RCK N-terminal" evidence="7">
    <location>
        <begin position="1"/>
        <end position="120"/>
    </location>
</feature>
<evidence type="ECO:0000256" key="1">
    <source>
        <dbReference type="ARBA" id="ARBA00017378"/>
    </source>
</evidence>
<evidence type="ECO:0000256" key="3">
    <source>
        <dbReference type="ARBA" id="ARBA00022538"/>
    </source>
</evidence>
<dbReference type="InterPro" id="IPR050721">
    <property type="entry name" value="Trk_Ktr_HKT_K-transport"/>
</dbReference>
<evidence type="ECO:0000256" key="6">
    <source>
        <dbReference type="ARBA" id="ARBA00023065"/>
    </source>
</evidence>
<keyword evidence="6" id="KW-0406">Ion transport</keyword>
<feature type="domain" description="RCK C-terminal" evidence="8">
    <location>
        <begin position="366"/>
        <end position="437"/>
    </location>
</feature>
<evidence type="ECO:0000259" key="7">
    <source>
        <dbReference type="PROSITE" id="PS51201"/>
    </source>
</evidence>
<keyword evidence="10" id="KW-1185">Reference proteome</keyword>
<dbReference type="RefSeq" id="WP_338363743.1">
    <property type="nucleotide sequence ID" value="NZ_CAWVOK010000014.1"/>
</dbReference>
<keyword evidence="5" id="KW-0520">NAD</keyword>
<keyword evidence="2" id="KW-0813">Transport</keyword>
<comment type="caution">
    <text evidence="9">The sequence shown here is derived from an EMBL/GenBank/DDBJ whole genome shotgun (WGS) entry which is preliminary data.</text>
</comment>
<dbReference type="PROSITE" id="PS51201">
    <property type="entry name" value="RCK_N"/>
    <property type="match status" value="1"/>
</dbReference>
<dbReference type="InterPro" id="IPR036291">
    <property type="entry name" value="NAD(P)-bd_dom_sf"/>
</dbReference>
<evidence type="ECO:0000259" key="8">
    <source>
        <dbReference type="PROSITE" id="PS51202"/>
    </source>
</evidence>
<dbReference type="Proteomes" id="UP001314181">
    <property type="component" value="Unassembled WGS sequence"/>
</dbReference>
<dbReference type="PANTHER" id="PTHR43833">
    <property type="entry name" value="POTASSIUM CHANNEL PROTEIN 2-RELATED-RELATED"/>
    <property type="match status" value="1"/>
</dbReference>
<dbReference type="PRINTS" id="PR00335">
    <property type="entry name" value="KUPTAKETRKA"/>
</dbReference>
<organism evidence="9 10">
    <name type="scientific">Candidatus Xenohaliotis californiensis</name>
    <dbReference type="NCBI Taxonomy" id="84677"/>
    <lineage>
        <taxon>Bacteria</taxon>
        <taxon>Pseudomonadati</taxon>
        <taxon>Pseudomonadota</taxon>
        <taxon>Alphaproteobacteria</taxon>
        <taxon>Rickettsiales</taxon>
        <taxon>Anaplasmataceae</taxon>
        <taxon>Candidatus Xenohaliotis</taxon>
    </lineage>
</organism>
<evidence type="ECO:0000256" key="2">
    <source>
        <dbReference type="ARBA" id="ARBA00022448"/>
    </source>
</evidence>
<evidence type="ECO:0000256" key="4">
    <source>
        <dbReference type="ARBA" id="ARBA00022958"/>
    </source>
</evidence>
<protein>
    <recommendedName>
        <fullName evidence="1">Trk system potassium uptake protein TrkA</fullName>
    </recommendedName>
</protein>
<dbReference type="Gene3D" id="3.40.50.720">
    <property type="entry name" value="NAD(P)-binding Rossmann-like Domain"/>
    <property type="match status" value="2"/>
</dbReference>
<proteinExistence type="predicted"/>
<keyword evidence="4" id="KW-0630">Potassium</keyword>
<dbReference type="SUPFAM" id="SSF51735">
    <property type="entry name" value="NAD(P)-binding Rossmann-fold domains"/>
    <property type="match status" value="1"/>
</dbReference>
<dbReference type="InterPro" id="IPR003148">
    <property type="entry name" value="RCK_N"/>
</dbReference>
<dbReference type="Pfam" id="PF02254">
    <property type="entry name" value="TrkA_N"/>
    <property type="match status" value="2"/>
</dbReference>
<dbReference type="InterPro" id="IPR006037">
    <property type="entry name" value="RCK_C"/>
</dbReference>
<sequence>MKVIICGAGFIGRSVAVYLDSIGHSVTIIDKSKAALDLAKSIAPIYCVLGDALSIELLENNDASKVDIVLAVTNSDAVNLAICQIAKSFFTVKINVARIKRDAWFYGNRIADDFAPDFVFSPELVIANALFCKLKWPMISKKFTAQCGLKICLCNAKIGKKFLLNFNAISKKFNGVILGILHDNIILMPDDCLNIKMDTDDRLIIVVKDLSFLNGNLFTDFVQFSSGFVLFVGKIEILHTLLKIMQKNEVKRKILFISNNENKAFTAANEFEKVDVIKGNVFDQLTIETIAKYGIKNAILATGDDARNVMLSLYLKRCLSTELSTFIINSEFTNDFLNHLNVDYNIDLCREANHFFSYIISNAFHVGHKSYVLSDIKIIEMKIDLSSDFVGKSVKEFLLKYKIDSALALLRSDSIFLPNYDSKLELGDVVLGVNRAS</sequence>
<evidence type="ECO:0000256" key="5">
    <source>
        <dbReference type="ARBA" id="ARBA00023027"/>
    </source>
</evidence>
<gene>
    <name evidence="9" type="ORF">CAXC1_220003</name>
</gene>